<gene>
    <name evidence="2" type="ORF">HMPREF9470_04417</name>
</gene>
<name>A0A0J9BUA6_9FIRM</name>
<evidence type="ECO:0008006" key="4">
    <source>
        <dbReference type="Google" id="ProtNLM"/>
    </source>
</evidence>
<dbReference type="GeneID" id="93165999"/>
<dbReference type="AlphaFoldDB" id="A0A0J9BUA6"/>
<sequence length="204" mass="22983">MNAIFGANGYLTTLLERTGMMIKLNLITILFSLPVVTAGAAVTAMNYVSMKIDRGEEGYILKDFFRAFSLNLKQASSIWIFMLGWIIINLISVRMIGTSGLTFPKAGICAWGVLNLTVIIVLVYAFAVLARFEEPNAMILRHAFVLAFYHIPYTVAIMMALVLPVVFLSLFPQWFLLLFICGFSLPAMISAHFFNRMFLKFERV</sequence>
<keyword evidence="1" id="KW-1133">Transmembrane helix</keyword>
<protein>
    <recommendedName>
        <fullName evidence="4">DUF624 domain-containing protein</fullName>
    </recommendedName>
</protein>
<dbReference type="Proteomes" id="UP000037392">
    <property type="component" value="Unassembled WGS sequence"/>
</dbReference>
<dbReference type="Pfam" id="PF04854">
    <property type="entry name" value="DUF624"/>
    <property type="match status" value="1"/>
</dbReference>
<accession>A0A0J9BUA6</accession>
<comment type="caution">
    <text evidence="2">The sequence shown here is derived from an EMBL/GenBank/DDBJ whole genome shotgun (WGS) entry which is preliminary data.</text>
</comment>
<reference evidence="2 3" key="1">
    <citation type="submission" date="2011-04" db="EMBL/GenBank/DDBJ databases">
        <title>The Genome Sequence of Clostridium citroniae WAL-19142.</title>
        <authorList>
            <consortium name="The Broad Institute Genome Sequencing Platform"/>
            <person name="Earl A."/>
            <person name="Ward D."/>
            <person name="Feldgarden M."/>
            <person name="Gevers D."/>
            <person name="Warren Y.A."/>
            <person name="Tyrrell K.L."/>
            <person name="Citron D.M."/>
            <person name="Goldstein E.J."/>
            <person name="Daigneault M."/>
            <person name="Allen-Vercoe E."/>
            <person name="Young S.K."/>
            <person name="Zeng Q."/>
            <person name="Gargeya S."/>
            <person name="Fitzgerald M."/>
            <person name="Haas B."/>
            <person name="Abouelleil A."/>
            <person name="Alvarado L."/>
            <person name="Arachchi H.M."/>
            <person name="Berlin A."/>
            <person name="Brown A."/>
            <person name="Chapman S.B."/>
            <person name="Chen Z."/>
            <person name="Dunbar C."/>
            <person name="Freedman E."/>
            <person name="Gearin G."/>
            <person name="Gellesch M."/>
            <person name="Goldberg J."/>
            <person name="Griggs A."/>
            <person name="Gujja S."/>
            <person name="Heilman E.R."/>
            <person name="Heiman D."/>
            <person name="Howarth C."/>
            <person name="Larson L."/>
            <person name="Lui A."/>
            <person name="MacDonald P.J."/>
            <person name="Mehta T."/>
            <person name="Montmayeur A."/>
            <person name="Murphy C."/>
            <person name="Neiman D."/>
            <person name="Pearson M."/>
            <person name="Priest M."/>
            <person name="Roberts A."/>
            <person name="Saif S."/>
            <person name="Shea T."/>
            <person name="Shenoy N."/>
            <person name="Sisk P."/>
            <person name="Stolte C."/>
            <person name="Sykes S."/>
            <person name="White J."/>
            <person name="Yandava C."/>
            <person name="Wortman J."/>
            <person name="Nusbaum C."/>
            <person name="Birren B."/>
        </authorList>
    </citation>
    <scope>NUCLEOTIDE SEQUENCE [LARGE SCALE GENOMIC DNA]</scope>
    <source>
        <strain evidence="2 3">WAL-19142</strain>
    </source>
</reference>
<keyword evidence="1" id="KW-0472">Membrane</keyword>
<feature type="transmembrane region" description="Helical" evidence="1">
    <location>
        <begin position="144"/>
        <end position="168"/>
    </location>
</feature>
<dbReference type="InterPro" id="IPR006938">
    <property type="entry name" value="DUF624"/>
</dbReference>
<proteinExistence type="predicted"/>
<dbReference type="EMBL" id="ADLK01000031">
    <property type="protein sequence ID" value="KMW16363.1"/>
    <property type="molecule type" value="Genomic_DNA"/>
</dbReference>
<feature type="transmembrane region" description="Helical" evidence="1">
    <location>
        <begin position="108"/>
        <end position="132"/>
    </location>
</feature>
<evidence type="ECO:0000256" key="1">
    <source>
        <dbReference type="SAM" id="Phobius"/>
    </source>
</evidence>
<dbReference type="PATRIC" id="fig|742734.4.peg.4733"/>
<feature type="transmembrane region" description="Helical" evidence="1">
    <location>
        <begin position="20"/>
        <end position="44"/>
    </location>
</feature>
<organism evidence="2 3">
    <name type="scientific">[Clostridium] citroniae WAL-19142</name>
    <dbReference type="NCBI Taxonomy" id="742734"/>
    <lineage>
        <taxon>Bacteria</taxon>
        <taxon>Bacillati</taxon>
        <taxon>Bacillota</taxon>
        <taxon>Clostridia</taxon>
        <taxon>Lachnospirales</taxon>
        <taxon>Lachnospiraceae</taxon>
        <taxon>Enterocloster</taxon>
    </lineage>
</organism>
<keyword evidence="1" id="KW-0812">Transmembrane</keyword>
<evidence type="ECO:0000313" key="3">
    <source>
        <dbReference type="Proteomes" id="UP000037392"/>
    </source>
</evidence>
<feature type="transmembrane region" description="Helical" evidence="1">
    <location>
        <begin position="174"/>
        <end position="194"/>
    </location>
</feature>
<feature type="transmembrane region" description="Helical" evidence="1">
    <location>
        <begin position="78"/>
        <end position="96"/>
    </location>
</feature>
<dbReference type="RefSeq" id="WP_048930721.1">
    <property type="nucleotide sequence ID" value="NZ_KQ235882.1"/>
</dbReference>
<evidence type="ECO:0000313" key="2">
    <source>
        <dbReference type="EMBL" id="KMW16363.1"/>
    </source>
</evidence>